<gene>
    <name evidence="6" type="ordered locus">Nhal_3573</name>
</gene>
<accession>D5C208</accession>
<dbReference type="eggNOG" id="COG1386">
    <property type="taxonomic scope" value="Bacteria"/>
</dbReference>
<dbReference type="InterPro" id="IPR036390">
    <property type="entry name" value="WH_DNA-bd_sf"/>
</dbReference>
<dbReference type="AlphaFoldDB" id="D5C208"/>
<dbReference type="KEGG" id="nhl:Nhal_3573"/>
<evidence type="ECO:0000256" key="3">
    <source>
        <dbReference type="ARBA" id="ARBA00022829"/>
    </source>
</evidence>
<evidence type="ECO:0000313" key="7">
    <source>
        <dbReference type="Proteomes" id="UP000001844"/>
    </source>
</evidence>
<dbReference type="Pfam" id="PF04079">
    <property type="entry name" value="SMC_ScpB"/>
    <property type="match status" value="1"/>
</dbReference>
<dbReference type="EMBL" id="CP001798">
    <property type="protein sequence ID" value="ADE16596.1"/>
    <property type="molecule type" value="Genomic_DNA"/>
</dbReference>
<sequence>MSELCSLKNIIEAALLAADRPLSVEQLGKLFDERRRPSRDQVGKVLEDLAAEWEGRGIELKEIHSGYRFQIRQELAPWISRLWEERPSRYSRAFLETLALIAYRQPITRAEIEEIRGVSVSSSIMKTLQEREWVRVLGHREVPGRPALYGTTRKFLDQFNLRSLNELPPLAEIKTLGEPQIELTLVEGGLGKEDTVREQELPPSEEISAEPVPTPDEGLRKQ</sequence>
<dbReference type="PIRSF" id="PIRSF019345">
    <property type="entry name" value="ScpB"/>
    <property type="match status" value="1"/>
</dbReference>
<feature type="region of interest" description="Disordered" evidence="5">
    <location>
        <begin position="187"/>
        <end position="222"/>
    </location>
</feature>
<evidence type="ECO:0000313" key="6">
    <source>
        <dbReference type="EMBL" id="ADE16596.1"/>
    </source>
</evidence>
<organism evidence="6 7">
    <name type="scientific">Nitrosococcus halophilus (strain Nc4)</name>
    <dbReference type="NCBI Taxonomy" id="472759"/>
    <lineage>
        <taxon>Bacteria</taxon>
        <taxon>Pseudomonadati</taxon>
        <taxon>Pseudomonadota</taxon>
        <taxon>Gammaproteobacteria</taxon>
        <taxon>Chromatiales</taxon>
        <taxon>Chromatiaceae</taxon>
        <taxon>Nitrosococcus</taxon>
    </lineage>
</organism>
<dbReference type="InterPro" id="IPR005234">
    <property type="entry name" value="ScpB_csome_segregation"/>
</dbReference>
<dbReference type="PANTHER" id="PTHR34298">
    <property type="entry name" value="SEGREGATION AND CONDENSATION PROTEIN B"/>
    <property type="match status" value="1"/>
</dbReference>
<dbReference type="STRING" id="472759.Nhal_3573"/>
<dbReference type="PANTHER" id="PTHR34298:SF2">
    <property type="entry name" value="SEGREGATION AND CONDENSATION PROTEIN B"/>
    <property type="match status" value="1"/>
</dbReference>
<reference evidence="7" key="1">
    <citation type="submission" date="2010-04" db="EMBL/GenBank/DDBJ databases">
        <title>Complete genome sequence of Nitrosococcus halophilus Nc4, a salt-adapted, aerobic obligate ammonia-oxidizing sulfur purple bacterium.</title>
        <authorList>
            <consortium name="US DOE Joint Genome Institute"/>
            <person name="Campbell M.A."/>
            <person name="Malfatti S.A."/>
            <person name="Chain P.S.G."/>
            <person name="Heidelberg J.F."/>
            <person name="Ward B.B."/>
            <person name="Klotz M.G."/>
        </authorList>
    </citation>
    <scope>NUCLEOTIDE SEQUENCE [LARGE SCALE GENOMIC DNA]</scope>
    <source>
        <strain evidence="7">Nc4</strain>
    </source>
</reference>
<evidence type="ECO:0000256" key="2">
    <source>
        <dbReference type="ARBA" id="ARBA00022618"/>
    </source>
</evidence>
<evidence type="ECO:0000256" key="1">
    <source>
        <dbReference type="ARBA" id="ARBA00022490"/>
    </source>
</evidence>
<dbReference type="Proteomes" id="UP000001844">
    <property type="component" value="Chromosome"/>
</dbReference>
<proteinExistence type="predicted"/>
<keyword evidence="1" id="KW-0963">Cytoplasm</keyword>
<evidence type="ECO:0000256" key="5">
    <source>
        <dbReference type="SAM" id="MobiDB-lite"/>
    </source>
</evidence>
<keyword evidence="7" id="KW-1185">Reference proteome</keyword>
<dbReference type="OrthoDB" id="9806226at2"/>
<dbReference type="NCBIfam" id="TIGR00281">
    <property type="entry name" value="SMC-Scp complex subunit ScpB"/>
    <property type="match status" value="1"/>
</dbReference>
<dbReference type="HOGENOM" id="CLU_045647_5_2_6"/>
<evidence type="ECO:0000256" key="4">
    <source>
        <dbReference type="ARBA" id="ARBA00023306"/>
    </source>
</evidence>
<keyword evidence="4" id="KW-0131">Cell cycle</keyword>
<dbReference type="RefSeq" id="WP_013034445.1">
    <property type="nucleotide sequence ID" value="NC_013960.1"/>
</dbReference>
<keyword evidence="3" id="KW-0159">Chromosome partition</keyword>
<dbReference type="GO" id="GO:0051304">
    <property type="term" value="P:chromosome separation"/>
    <property type="evidence" value="ECO:0007669"/>
    <property type="project" value="InterPro"/>
</dbReference>
<dbReference type="Gene3D" id="1.10.10.10">
    <property type="entry name" value="Winged helix-like DNA-binding domain superfamily/Winged helix DNA-binding domain"/>
    <property type="match status" value="2"/>
</dbReference>
<keyword evidence="2" id="KW-0132">Cell division</keyword>
<dbReference type="GO" id="GO:0051301">
    <property type="term" value="P:cell division"/>
    <property type="evidence" value="ECO:0007669"/>
    <property type="project" value="UniProtKB-KW"/>
</dbReference>
<protein>
    <submittedName>
        <fullName evidence="6">Segregation and condensation protein B</fullName>
    </submittedName>
</protein>
<name>D5C208_NITHN</name>
<feature type="compositionally biased region" description="Basic and acidic residues" evidence="5">
    <location>
        <begin position="190"/>
        <end position="200"/>
    </location>
</feature>
<dbReference type="InterPro" id="IPR036388">
    <property type="entry name" value="WH-like_DNA-bd_sf"/>
</dbReference>
<dbReference type="SUPFAM" id="SSF46785">
    <property type="entry name" value="Winged helix' DNA-binding domain"/>
    <property type="match status" value="2"/>
</dbReference>